<evidence type="ECO:0000313" key="9">
    <source>
        <dbReference type="Proteomes" id="UP000011910"/>
    </source>
</evidence>
<evidence type="ECO:0000256" key="5">
    <source>
        <dbReference type="ARBA" id="ARBA00022989"/>
    </source>
</evidence>
<dbReference type="InterPro" id="IPR032808">
    <property type="entry name" value="DoxX"/>
</dbReference>
<protein>
    <submittedName>
        <fullName evidence="8">Uncharacterized protein</fullName>
    </submittedName>
</protein>
<keyword evidence="4 7" id="KW-0812">Transmembrane</keyword>
<keyword evidence="9" id="KW-1185">Reference proteome</keyword>
<dbReference type="InterPro" id="IPR051907">
    <property type="entry name" value="DoxX-like_oxidoreductase"/>
</dbReference>
<evidence type="ECO:0000256" key="2">
    <source>
        <dbReference type="ARBA" id="ARBA00006679"/>
    </source>
</evidence>
<dbReference type="Pfam" id="PF07681">
    <property type="entry name" value="DoxX"/>
    <property type="match status" value="1"/>
</dbReference>
<dbReference type="RefSeq" id="WP_009194898.1">
    <property type="nucleotide sequence ID" value="NZ_AODQ01000028.1"/>
</dbReference>
<keyword evidence="5 7" id="KW-1133">Transmembrane helix</keyword>
<dbReference type="OrthoDB" id="7425328at2"/>
<dbReference type="Proteomes" id="UP000011910">
    <property type="component" value="Unassembled WGS sequence"/>
</dbReference>
<comment type="similarity">
    <text evidence="2">Belongs to the DoxX family.</text>
</comment>
<proteinExistence type="inferred from homology"/>
<feature type="transmembrane region" description="Helical" evidence="7">
    <location>
        <begin position="51"/>
        <end position="74"/>
    </location>
</feature>
<reference evidence="8 9" key="1">
    <citation type="journal article" date="2013" name="Genome Announc.">
        <title>Draft Genome Sequence of Cesiribacter andamanensis Strain AMV16T, Isolated from a Soil Sample from a Mud Volcano in the Andaman Islands, India.</title>
        <authorList>
            <person name="Shivaji S."/>
            <person name="Ara S."/>
            <person name="Begum Z."/>
            <person name="Srinivas T.N."/>
            <person name="Singh A."/>
            <person name="Kumar Pinnaka A."/>
        </authorList>
    </citation>
    <scope>NUCLEOTIDE SEQUENCE [LARGE SCALE GENOMIC DNA]</scope>
    <source>
        <strain evidence="8 9">AMV16</strain>
    </source>
</reference>
<feature type="transmembrane region" description="Helical" evidence="7">
    <location>
        <begin position="81"/>
        <end position="101"/>
    </location>
</feature>
<evidence type="ECO:0000256" key="3">
    <source>
        <dbReference type="ARBA" id="ARBA00022475"/>
    </source>
</evidence>
<evidence type="ECO:0000256" key="6">
    <source>
        <dbReference type="ARBA" id="ARBA00023136"/>
    </source>
</evidence>
<dbReference type="eggNOG" id="COG2259">
    <property type="taxonomic scope" value="Bacteria"/>
</dbReference>
<accession>M7N7V0</accession>
<dbReference type="eggNOG" id="COG1416">
    <property type="taxonomic scope" value="Bacteria"/>
</dbReference>
<feature type="transmembrane region" description="Helical" evidence="7">
    <location>
        <begin position="107"/>
        <end position="130"/>
    </location>
</feature>
<dbReference type="GO" id="GO:0005886">
    <property type="term" value="C:plasma membrane"/>
    <property type="evidence" value="ECO:0007669"/>
    <property type="project" value="UniProtKB-SubCell"/>
</dbReference>
<dbReference type="AlphaFoldDB" id="M7N7V0"/>
<evidence type="ECO:0000256" key="4">
    <source>
        <dbReference type="ARBA" id="ARBA00022692"/>
    </source>
</evidence>
<evidence type="ECO:0000256" key="7">
    <source>
        <dbReference type="SAM" id="Phobius"/>
    </source>
</evidence>
<dbReference type="SUPFAM" id="SSF75169">
    <property type="entry name" value="DsrEFH-like"/>
    <property type="match status" value="1"/>
</dbReference>
<evidence type="ECO:0000256" key="1">
    <source>
        <dbReference type="ARBA" id="ARBA00004651"/>
    </source>
</evidence>
<evidence type="ECO:0000313" key="8">
    <source>
        <dbReference type="EMBL" id="EMR03322.1"/>
    </source>
</evidence>
<gene>
    <name evidence="8" type="ORF">ADICEAN_01499</name>
</gene>
<feature type="transmembrane region" description="Helical" evidence="7">
    <location>
        <begin position="12"/>
        <end position="31"/>
    </location>
</feature>
<dbReference type="STRING" id="1279009.ADICEAN_01499"/>
<comment type="caution">
    <text evidence="8">The sequence shown here is derived from an EMBL/GenBank/DDBJ whole genome shotgun (WGS) entry which is preliminary data.</text>
</comment>
<name>M7N7V0_9BACT</name>
<dbReference type="PANTHER" id="PTHR33452:SF1">
    <property type="entry name" value="INNER MEMBRANE PROTEIN YPHA-RELATED"/>
    <property type="match status" value="1"/>
</dbReference>
<comment type="subcellular location">
    <subcellularLocation>
        <location evidence="1">Cell membrane</location>
        <topology evidence="1">Multi-pass membrane protein</topology>
    </subcellularLocation>
</comment>
<feature type="transmembrane region" description="Helical" evidence="7">
    <location>
        <begin position="151"/>
        <end position="170"/>
    </location>
</feature>
<sequence>MESTPLQRISYLALRLMGSLIFIMAGLNHLFDTAGPSARLQKAPLGDLATWMAPAETLVMLAGIGLLIGGLALLAGFITRLAAAGLLAILIPITLTIQVAAEGSGPLFKNIALGGILLFFIANGSVWYGLDQWLHHRKITSMKTKNNHKNYVAALVIGLLTLTACIPTALPAQTATPAAEKSAPATSAKNYAVLISQPNHVKAAVNTAEAITPSSTYQRQQFVVMACAKSVEAFVKGSAMEQEIQKGKAAGVTYRICGMSLTQFTIDPASLVEGVEIIPNGLTHMFELQAQGFITVEL</sequence>
<dbReference type="InterPro" id="IPR027396">
    <property type="entry name" value="DsrEFH-like"/>
</dbReference>
<dbReference type="PANTHER" id="PTHR33452">
    <property type="entry name" value="OXIDOREDUCTASE CATD-RELATED"/>
    <property type="match status" value="1"/>
</dbReference>
<dbReference type="EMBL" id="AODQ01000028">
    <property type="protein sequence ID" value="EMR03322.1"/>
    <property type="molecule type" value="Genomic_DNA"/>
</dbReference>
<keyword evidence="3" id="KW-1003">Cell membrane</keyword>
<organism evidence="8 9">
    <name type="scientific">Cesiribacter andamanensis AMV16</name>
    <dbReference type="NCBI Taxonomy" id="1279009"/>
    <lineage>
        <taxon>Bacteria</taxon>
        <taxon>Pseudomonadati</taxon>
        <taxon>Bacteroidota</taxon>
        <taxon>Cytophagia</taxon>
        <taxon>Cytophagales</taxon>
        <taxon>Cesiribacteraceae</taxon>
        <taxon>Cesiribacter</taxon>
    </lineage>
</organism>
<dbReference type="Gene3D" id="3.40.1260.10">
    <property type="entry name" value="DsrEFH-like"/>
    <property type="match status" value="1"/>
</dbReference>
<keyword evidence="6 7" id="KW-0472">Membrane</keyword>